<sequence>MPEMQIYKTLRFDAAHRLTGVPDTHKCSAMHGHGFEIEVHLKGEVDPQTGFVMDFGDLSKVCTPVLQQLDHAILNEIEGLENPTSENMSVWLWNILKPQLPLLYQLVIKETETSGCIYRGPEPTR</sequence>
<comment type="cofactor">
    <cofactor evidence="9 11">
        <name>Zn(2+)</name>
        <dbReference type="ChEBI" id="CHEBI:29105"/>
    </cofactor>
    <text evidence="9 11">Binds 1 zinc ion per subunit.</text>
</comment>
<dbReference type="AlphaFoldDB" id="A0A6P1M5Q0"/>
<comment type="pathway">
    <text evidence="1 9">Purine metabolism; 7-cyano-7-deazaguanine biosynthesis.</text>
</comment>
<evidence type="ECO:0000256" key="10">
    <source>
        <dbReference type="PIRSR" id="PIRSR006113-1"/>
    </source>
</evidence>
<feature type="binding site" evidence="11">
    <location>
        <position position="33"/>
    </location>
    <ligand>
        <name>Zn(2+)</name>
        <dbReference type="ChEBI" id="CHEBI:29105"/>
    </ligand>
</feature>
<evidence type="ECO:0000256" key="5">
    <source>
        <dbReference type="ARBA" id="ARBA00022785"/>
    </source>
</evidence>
<dbReference type="GO" id="GO:0008616">
    <property type="term" value="P:tRNA queuosine(34) biosynthetic process"/>
    <property type="evidence" value="ECO:0007669"/>
    <property type="project" value="UniProtKB-KW"/>
</dbReference>
<dbReference type="PIRSF" id="PIRSF006113">
    <property type="entry name" value="PTP_synth"/>
    <property type="match status" value="1"/>
</dbReference>
<dbReference type="EC" id="4.-.-.-" evidence="9"/>
<protein>
    <recommendedName>
        <fullName evidence="3 9">6-carboxy-5,6,7,8-tetrahydropterin synthase</fullName>
        <ecNumber evidence="9">4.-.-.-</ecNumber>
    </recommendedName>
</protein>
<evidence type="ECO:0000256" key="9">
    <source>
        <dbReference type="PIRNR" id="PIRNR006113"/>
    </source>
</evidence>
<dbReference type="Gene3D" id="3.30.479.10">
    <property type="entry name" value="6-pyruvoyl tetrahydropterin synthase/QueD"/>
    <property type="match status" value="1"/>
</dbReference>
<dbReference type="FunFam" id="3.30.479.10:FF:000001">
    <property type="entry name" value="6-carboxy-5,6,7,8-tetrahydropterin synthase"/>
    <property type="match status" value="1"/>
</dbReference>
<evidence type="ECO:0000256" key="2">
    <source>
        <dbReference type="ARBA" id="ARBA00008900"/>
    </source>
</evidence>
<evidence type="ECO:0000256" key="11">
    <source>
        <dbReference type="PIRSR" id="PIRSR006113-2"/>
    </source>
</evidence>
<dbReference type="PANTHER" id="PTHR12589">
    <property type="entry name" value="PYRUVOYL TETRAHYDROBIOPTERIN SYNTHASE"/>
    <property type="match status" value="1"/>
</dbReference>
<dbReference type="InterPro" id="IPR038418">
    <property type="entry name" value="6-PTP_synth/QueD_sf"/>
</dbReference>
<reference evidence="12 13" key="1">
    <citation type="submission" date="2020-01" db="EMBL/GenBank/DDBJ databases">
        <title>Ponticoccus aerotolerans gen. nov., sp. nov., an anaerobic bacterium and proposal of Ponticoccusceae fam. nov., Ponticoccusles ord. nov. and Ponticoccuse classis nov. in the phylum Kiritimatiellaeota.</title>
        <authorList>
            <person name="Zhou L.Y."/>
            <person name="Du Z.J."/>
        </authorList>
    </citation>
    <scope>NUCLEOTIDE SEQUENCE [LARGE SCALE GENOMIC DNA]</scope>
    <source>
        <strain evidence="12 13">S-5007</strain>
    </source>
</reference>
<dbReference type="Proteomes" id="UP000464954">
    <property type="component" value="Chromosome"/>
</dbReference>
<dbReference type="RefSeq" id="WP_160629092.1">
    <property type="nucleotide sequence ID" value="NZ_CP047593.1"/>
</dbReference>
<name>A0A6P1M5Q0_9BACT</name>
<dbReference type="GO" id="GO:0046872">
    <property type="term" value="F:metal ion binding"/>
    <property type="evidence" value="ECO:0007669"/>
    <property type="project" value="UniProtKB-KW"/>
</dbReference>
<evidence type="ECO:0000256" key="3">
    <source>
        <dbReference type="ARBA" id="ARBA00018141"/>
    </source>
</evidence>
<dbReference type="GO" id="GO:0070497">
    <property type="term" value="F:6-carboxytetrahydropterin synthase activity"/>
    <property type="evidence" value="ECO:0007669"/>
    <property type="project" value="UniProtKB-EC"/>
</dbReference>
<proteinExistence type="inferred from homology"/>
<dbReference type="PANTHER" id="PTHR12589:SF7">
    <property type="entry name" value="6-PYRUVOYL TETRAHYDROBIOPTERIN SYNTHASE"/>
    <property type="match status" value="1"/>
</dbReference>
<feature type="binding site" evidence="11">
    <location>
        <position position="31"/>
    </location>
    <ligand>
        <name>Zn(2+)</name>
        <dbReference type="ChEBI" id="CHEBI:29105"/>
    </ligand>
</feature>
<dbReference type="UniPathway" id="UPA00391"/>
<keyword evidence="7 9" id="KW-0456">Lyase</keyword>
<evidence type="ECO:0000256" key="4">
    <source>
        <dbReference type="ARBA" id="ARBA00022723"/>
    </source>
</evidence>
<accession>A0A6P1M5Q0</accession>
<feature type="binding site" evidence="11">
    <location>
        <position position="16"/>
    </location>
    <ligand>
        <name>Zn(2+)</name>
        <dbReference type="ChEBI" id="CHEBI:29105"/>
    </ligand>
</feature>
<keyword evidence="6 9" id="KW-0862">Zinc</keyword>
<feature type="active site" description="Charge relay system" evidence="10">
    <location>
        <position position="71"/>
    </location>
</feature>
<feature type="active site" description="Proton acceptor" evidence="10">
    <location>
        <position position="27"/>
    </location>
</feature>
<evidence type="ECO:0000256" key="1">
    <source>
        <dbReference type="ARBA" id="ARBA00005061"/>
    </source>
</evidence>
<organism evidence="12 13">
    <name type="scientific">Tichowtungia aerotolerans</name>
    <dbReference type="NCBI Taxonomy" id="2697043"/>
    <lineage>
        <taxon>Bacteria</taxon>
        <taxon>Pseudomonadati</taxon>
        <taxon>Kiritimatiellota</taxon>
        <taxon>Tichowtungiia</taxon>
        <taxon>Tichowtungiales</taxon>
        <taxon>Tichowtungiaceae</taxon>
        <taxon>Tichowtungia</taxon>
    </lineage>
</organism>
<dbReference type="InterPro" id="IPR007115">
    <property type="entry name" value="6-PTP_synth/QueD"/>
</dbReference>
<comment type="similarity">
    <text evidence="2 9">Belongs to the PTPS family. QueD subfamily.</text>
</comment>
<keyword evidence="5 9" id="KW-0671">Queuosine biosynthesis</keyword>
<evidence type="ECO:0000313" key="13">
    <source>
        <dbReference type="Proteomes" id="UP000464954"/>
    </source>
</evidence>
<evidence type="ECO:0000256" key="8">
    <source>
        <dbReference type="ARBA" id="ARBA00048807"/>
    </source>
</evidence>
<gene>
    <name evidence="12" type="primary">queD</name>
    <name evidence="12" type="ORF">GT409_10755</name>
</gene>
<dbReference type="NCBIfam" id="TIGR03367">
    <property type="entry name" value="queuosine_QueD"/>
    <property type="match status" value="1"/>
</dbReference>
<evidence type="ECO:0000256" key="7">
    <source>
        <dbReference type="ARBA" id="ARBA00023239"/>
    </source>
</evidence>
<evidence type="ECO:0000256" key="6">
    <source>
        <dbReference type="ARBA" id="ARBA00022833"/>
    </source>
</evidence>
<dbReference type="SUPFAM" id="SSF55620">
    <property type="entry name" value="Tetrahydrobiopterin biosynthesis enzymes-like"/>
    <property type="match status" value="1"/>
</dbReference>
<dbReference type="Pfam" id="PF01242">
    <property type="entry name" value="PTPS"/>
    <property type="match status" value="1"/>
</dbReference>
<keyword evidence="13" id="KW-1185">Reference proteome</keyword>
<dbReference type="KEGG" id="taer:GT409_10755"/>
<keyword evidence="4 9" id="KW-0479">Metal-binding</keyword>
<evidence type="ECO:0000313" key="12">
    <source>
        <dbReference type="EMBL" id="QHI69910.1"/>
    </source>
</evidence>
<comment type="catalytic activity">
    <reaction evidence="8 9">
        <text>7,8-dihydroneopterin 3'-triphosphate + H2O = 6-carboxy-5,6,7,8-tetrahydropterin + triphosphate + acetaldehyde + 2 H(+)</text>
        <dbReference type="Rhea" id="RHEA:27966"/>
        <dbReference type="ChEBI" id="CHEBI:15343"/>
        <dbReference type="ChEBI" id="CHEBI:15377"/>
        <dbReference type="ChEBI" id="CHEBI:15378"/>
        <dbReference type="ChEBI" id="CHEBI:18036"/>
        <dbReference type="ChEBI" id="CHEBI:58462"/>
        <dbReference type="ChEBI" id="CHEBI:61032"/>
        <dbReference type="EC" id="4.1.2.50"/>
    </reaction>
</comment>
<feature type="active site" description="Charge relay system" evidence="10">
    <location>
        <position position="110"/>
    </location>
</feature>
<dbReference type="EMBL" id="CP047593">
    <property type="protein sequence ID" value="QHI69910.1"/>
    <property type="molecule type" value="Genomic_DNA"/>
</dbReference>